<dbReference type="KEGG" id="tpla:ElP_27930"/>
<organism evidence="2 3">
    <name type="scientific">Tautonia plasticadhaerens</name>
    <dbReference type="NCBI Taxonomy" id="2527974"/>
    <lineage>
        <taxon>Bacteria</taxon>
        <taxon>Pseudomonadati</taxon>
        <taxon>Planctomycetota</taxon>
        <taxon>Planctomycetia</taxon>
        <taxon>Isosphaerales</taxon>
        <taxon>Isosphaeraceae</taxon>
        <taxon>Tautonia</taxon>
    </lineage>
</organism>
<evidence type="ECO:0000313" key="2">
    <source>
        <dbReference type="EMBL" id="QDV34896.1"/>
    </source>
</evidence>
<sequence length="63" mass="7388">MAKGYTDTLQFAFKLLRVRWLRFVRTVLMETGLYRLRSIGQIPALIGLIAIMLLLILHEMRIL</sequence>
<dbReference type="AlphaFoldDB" id="A0A518H222"/>
<keyword evidence="1" id="KW-0812">Transmembrane</keyword>
<feature type="transmembrane region" description="Helical" evidence="1">
    <location>
        <begin position="38"/>
        <end position="57"/>
    </location>
</feature>
<accession>A0A518H222</accession>
<dbReference type="EMBL" id="CP036426">
    <property type="protein sequence ID" value="QDV34896.1"/>
    <property type="molecule type" value="Genomic_DNA"/>
</dbReference>
<evidence type="ECO:0000313" key="3">
    <source>
        <dbReference type="Proteomes" id="UP000317835"/>
    </source>
</evidence>
<proteinExistence type="predicted"/>
<dbReference type="Proteomes" id="UP000317835">
    <property type="component" value="Chromosome"/>
</dbReference>
<keyword evidence="1" id="KW-0472">Membrane</keyword>
<evidence type="ECO:0000256" key="1">
    <source>
        <dbReference type="SAM" id="Phobius"/>
    </source>
</evidence>
<protein>
    <submittedName>
        <fullName evidence="2">Uncharacterized protein</fullName>
    </submittedName>
</protein>
<keyword evidence="3" id="KW-1185">Reference proteome</keyword>
<reference evidence="2 3" key="1">
    <citation type="submission" date="2019-02" db="EMBL/GenBank/DDBJ databases">
        <title>Deep-cultivation of Planctomycetes and their phenomic and genomic characterization uncovers novel biology.</title>
        <authorList>
            <person name="Wiegand S."/>
            <person name="Jogler M."/>
            <person name="Boedeker C."/>
            <person name="Pinto D."/>
            <person name="Vollmers J."/>
            <person name="Rivas-Marin E."/>
            <person name="Kohn T."/>
            <person name="Peeters S.H."/>
            <person name="Heuer A."/>
            <person name="Rast P."/>
            <person name="Oberbeckmann S."/>
            <person name="Bunk B."/>
            <person name="Jeske O."/>
            <person name="Meyerdierks A."/>
            <person name="Storesund J.E."/>
            <person name="Kallscheuer N."/>
            <person name="Luecker S."/>
            <person name="Lage O.M."/>
            <person name="Pohl T."/>
            <person name="Merkel B.J."/>
            <person name="Hornburger P."/>
            <person name="Mueller R.-W."/>
            <person name="Bruemmer F."/>
            <person name="Labrenz M."/>
            <person name="Spormann A.M."/>
            <person name="Op den Camp H."/>
            <person name="Overmann J."/>
            <person name="Amann R."/>
            <person name="Jetten M.S.M."/>
            <person name="Mascher T."/>
            <person name="Medema M.H."/>
            <person name="Devos D.P."/>
            <person name="Kaster A.-K."/>
            <person name="Ovreas L."/>
            <person name="Rohde M."/>
            <person name="Galperin M.Y."/>
            <person name="Jogler C."/>
        </authorList>
    </citation>
    <scope>NUCLEOTIDE SEQUENCE [LARGE SCALE GENOMIC DNA]</scope>
    <source>
        <strain evidence="2 3">ElP</strain>
    </source>
</reference>
<gene>
    <name evidence="2" type="ORF">ElP_27930</name>
</gene>
<name>A0A518H222_9BACT</name>
<keyword evidence="1" id="KW-1133">Transmembrane helix</keyword>